<proteinExistence type="predicted"/>
<evidence type="ECO:0000256" key="1">
    <source>
        <dbReference type="SAM" id="MobiDB-lite"/>
    </source>
</evidence>
<dbReference type="Proteomes" id="UP001633002">
    <property type="component" value="Unassembled WGS sequence"/>
</dbReference>
<feature type="region of interest" description="Disordered" evidence="1">
    <location>
        <begin position="1"/>
        <end position="54"/>
    </location>
</feature>
<keyword evidence="3" id="KW-1185">Reference proteome</keyword>
<comment type="caution">
    <text evidence="2">The sequence shown here is derived from an EMBL/GenBank/DDBJ whole genome shotgun (WGS) entry which is preliminary data.</text>
</comment>
<name>A0ABD3HWF7_9MARC</name>
<gene>
    <name evidence="2" type="ORF">R1sor_008745</name>
</gene>
<evidence type="ECO:0000313" key="3">
    <source>
        <dbReference type="Proteomes" id="UP001633002"/>
    </source>
</evidence>
<organism evidence="2 3">
    <name type="scientific">Riccia sorocarpa</name>
    <dbReference type="NCBI Taxonomy" id="122646"/>
    <lineage>
        <taxon>Eukaryota</taxon>
        <taxon>Viridiplantae</taxon>
        <taxon>Streptophyta</taxon>
        <taxon>Embryophyta</taxon>
        <taxon>Marchantiophyta</taxon>
        <taxon>Marchantiopsida</taxon>
        <taxon>Marchantiidae</taxon>
        <taxon>Marchantiales</taxon>
        <taxon>Ricciaceae</taxon>
        <taxon>Riccia</taxon>
    </lineage>
</organism>
<sequence>MLTVAPEIEPIVDIDSPEWVDAPANTQAGEPPDRSTGPTETNTQEPATEPEPGERAAMEINMEQVHAPTAAEETPTSPAYIIIEREDLQDVGDDDIELLLKSGYAIGAGPKPYRMFEGKPYVWSDYIDLVRDVYLQW</sequence>
<feature type="compositionally biased region" description="Polar residues" evidence="1">
    <location>
        <begin position="36"/>
        <end position="46"/>
    </location>
</feature>
<dbReference type="EMBL" id="JBJQOH010000003">
    <property type="protein sequence ID" value="KAL3695094.1"/>
    <property type="molecule type" value="Genomic_DNA"/>
</dbReference>
<dbReference type="AlphaFoldDB" id="A0ABD3HWF7"/>
<protein>
    <submittedName>
        <fullName evidence="2">Uncharacterized protein</fullName>
    </submittedName>
</protein>
<evidence type="ECO:0000313" key="2">
    <source>
        <dbReference type="EMBL" id="KAL3695094.1"/>
    </source>
</evidence>
<reference evidence="2 3" key="1">
    <citation type="submission" date="2024-09" db="EMBL/GenBank/DDBJ databases">
        <title>Chromosome-scale assembly of Riccia sorocarpa.</title>
        <authorList>
            <person name="Paukszto L."/>
        </authorList>
    </citation>
    <scope>NUCLEOTIDE SEQUENCE [LARGE SCALE GENOMIC DNA]</scope>
    <source>
        <strain evidence="2">LP-2024</strain>
        <tissue evidence="2">Aerial parts of the thallus</tissue>
    </source>
</reference>
<accession>A0ABD3HWF7</accession>